<organism evidence="3 4">
    <name type="scientific">Ephemerocybe angulata</name>
    <dbReference type="NCBI Taxonomy" id="980116"/>
    <lineage>
        <taxon>Eukaryota</taxon>
        <taxon>Fungi</taxon>
        <taxon>Dikarya</taxon>
        <taxon>Basidiomycota</taxon>
        <taxon>Agaricomycotina</taxon>
        <taxon>Agaricomycetes</taxon>
        <taxon>Agaricomycetidae</taxon>
        <taxon>Agaricales</taxon>
        <taxon>Agaricineae</taxon>
        <taxon>Psathyrellaceae</taxon>
        <taxon>Ephemerocybe</taxon>
    </lineage>
</organism>
<evidence type="ECO:0000313" key="3">
    <source>
        <dbReference type="EMBL" id="KAF5342682.1"/>
    </source>
</evidence>
<keyword evidence="2" id="KW-1133">Transmembrane helix</keyword>
<feature type="compositionally biased region" description="Low complexity" evidence="1">
    <location>
        <begin position="93"/>
        <end position="108"/>
    </location>
</feature>
<feature type="transmembrane region" description="Helical" evidence="2">
    <location>
        <begin position="180"/>
        <end position="198"/>
    </location>
</feature>
<dbReference type="OrthoDB" id="4179406at2759"/>
<accession>A0A8H5CL54</accession>
<reference evidence="3 4" key="1">
    <citation type="journal article" date="2020" name="ISME J.">
        <title>Uncovering the hidden diversity of litter-decomposition mechanisms in mushroom-forming fungi.</title>
        <authorList>
            <person name="Floudas D."/>
            <person name="Bentzer J."/>
            <person name="Ahren D."/>
            <person name="Johansson T."/>
            <person name="Persson P."/>
            <person name="Tunlid A."/>
        </authorList>
    </citation>
    <scope>NUCLEOTIDE SEQUENCE [LARGE SCALE GENOMIC DNA]</scope>
    <source>
        <strain evidence="3 4">CBS 175.51</strain>
    </source>
</reference>
<keyword evidence="2" id="KW-0812">Transmembrane</keyword>
<feature type="region of interest" description="Disordered" evidence="1">
    <location>
        <begin position="1"/>
        <end position="123"/>
    </location>
</feature>
<dbReference type="EMBL" id="JAACJK010000001">
    <property type="protein sequence ID" value="KAF5342682.1"/>
    <property type="molecule type" value="Genomic_DNA"/>
</dbReference>
<evidence type="ECO:0000313" key="4">
    <source>
        <dbReference type="Proteomes" id="UP000541558"/>
    </source>
</evidence>
<feature type="compositionally biased region" description="Polar residues" evidence="1">
    <location>
        <begin position="110"/>
        <end position="121"/>
    </location>
</feature>
<protein>
    <submittedName>
        <fullName evidence="3">Uncharacterized protein</fullName>
    </submittedName>
</protein>
<keyword evidence="4" id="KW-1185">Reference proteome</keyword>
<gene>
    <name evidence="3" type="ORF">D9611_001653</name>
</gene>
<feature type="compositionally biased region" description="Low complexity" evidence="1">
    <location>
        <begin position="64"/>
        <end position="80"/>
    </location>
</feature>
<evidence type="ECO:0000256" key="1">
    <source>
        <dbReference type="SAM" id="MobiDB-lite"/>
    </source>
</evidence>
<comment type="caution">
    <text evidence="3">The sequence shown here is derived from an EMBL/GenBank/DDBJ whole genome shotgun (WGS) entry which is preliminary data.</text>
</comment>
<dbReference type="AlphaFoldDB" id="A0A8H5CL54"/>
<sequence length="536" mass="60060">MVTLNRTRNGGGAPDTTPSARDYDHSSQSDLDDTARFRNRRATNDNDNNDDWVDEDTHQRRRGSASSSTARTTPSISAASPRKRRFKTPIPGSPSARASSRAPRNAGSTYRPTHNYPSQPHTPELKEDMEFERSQISQPPRKPLPVPTLIHSDEVVHHTLTGIRWAVSYTFSIVRPAIRLLRIPLSLILFTFLMAAVLNRVASTLSAAFAPVCYIPGLSSTPACRWVHSYSAVSGGRDGVRWADYPALVEVQSKTFEQMLDDSMGSSSLSLDMKKTEMATADLIALVRLSNLASRESLAETLSEFVADAKNAGRSLHRLDAKMNGALDSIMAMNDYAYTRIEGARANEPGRFALALWKPQRSSEEVVTETFNDAMNVLSEHLERLLLELESNYSNLDRLEEKLGTLRDIVGREDKRVTADKEELLSYLWTKLGGNRKDLRNFNRNLKMLQDLTVHRKQANARVVATLHTLQAVSQDMEDMRERVAAPNLAGTKIAPEVHMKSIKNGLERLREGRSRAKKIEEDVLRRALGDRERLD</sequence>
<dbReference type="Proteomes" id="UP000541558">
    <property type="component" value="Unassembled WGS sequence"/>
</dbReference>
<keyword evidence="2" id="KW-0472">Membrane</keyword>
<evidence type="ECO:0000256" key="2">
    <source>
        <dbReference type="SAM" id="Phobius"/>
    </source>
</evidence>
<name>A0A8H5CL54_9AGAR</name>
<proteinExistence type="predicted"/>